<comment type="caution">
    <text evidence="1">The sequence shown here is derived from an EMBL/GenBank/DDBJ whole genome shotgun (WGS) entry which is preliminary data.</text>
</comment>
<reference evidence="1" key="1">
    <citation type="submission" date="2023-03" db="EMBL/GenBank/DDBJ databases">
        <title>Massive genome expansion in bonnet fungi (Mycena s.s.) driven by repeated elements and novel gene families across ecological guilds.</title>
        <authorList>
            <consortium name="Lawrence Berkeley National Laboratory"/>
            <person name="Harder C.B."/>
            <person name="Miyauchi S."/>
            <person name="Viragh M."/>
            <person name="Kuo A."/>
            <person name="Thoen E."/>
            <person name="Andreopoulos B."/>
            <person name="Lu D."/>
            <person name="Skrede I."/>
            <person name="Drula E."/>
            <person name="Henrissat B."/>
            <person name="Morin E."/>
            <person name="Kohler A."/>
            <person name="Barry K."/>
            <person name="LaButti K."/>
            <person name="Morin E."/>
            <person name="Salamov A."/>
            <person name="Lipzen A."/>
            <person name="Mereny Z."/>
            <person name="Hegedus B."/>
            <person name="Baldrian P."/>
            <person name="Stursova M."/>
            <person name="Weitz H."/>
            <person name="Taylor A."/>
            <person name="Grigoriev I.V."/>
            <person name="Nagy L.G."/>
            <person name="Martin F."/>
            <person name="Kauserud H."/>
        </authorList>
    </citation>
    <scope>NUCLEOTIDE SEQUENCE</scope>
    <source>
        <strain evidence="1">CBHHK067</strain>
    </source>
</reference>
<accession>A0AAD7FVK7</accession>
<dbReference type="Proteomes" id="UP001221757">
    <property type="component" value="Unassembled WGS sequence"/>
</dbReference>
<evidence type="ECO:0000313" key="2">
    <source>
        <dbReference type="Proteomes" id="UP001221757"/>
    </source>
</evidence>
<sequence length="125" mass="13758">MSLDAALHTVLAEVPVPGLSSAFKLFTFIVSSVQAARESNQQLQVLAKGVGELLSTLNAEFKGSRIVAAKCVKPLGDLDPLLQDIHRFVQKEREKSFLKSLLNKDSRINHIESDVGKILFGFKRP</sequence>
<dbReference type="Gene3D" id="1.20.930.20">
    <property type="entry name" value="Adaptor protein Cbl, N-terminal domain"/>
    <property type="match status" value="1"/>
</dbReference>
<protein>
    <submittedName>
        <fullName evidence="1">Uncharacterized protein</fullName>
    </submittedName>
</protein>
<gene>
    <name evidence="1" type="ORF">B0H17DRAFT_1216606</name>
</gene>
<dbReference type="GO" id="GO:0007166">
    <property type="term" value="P:cell surface receptor signaling pathway"/>
    <property type="evidence" value="ECO:0007669"/>
    <property type="project" value="InterPro"/>
</dbReference>
<proteinExistence type="predicted"/>
<organism evidence="1 2">
    <name type="scientific">Mycena rosella</name>
    <name type="common">Pink bonnet</name>
    <name type="synonym">Agaricus rosellus</name>
    <dbReference type="NCBI Taxonomy" id="1033263"/>
    <lineage>
        <taxon>Eukaryota</taxon>
        <taxon>Fungi</taxon>
        <taxon>Dikarya</taxon>
        <taxon>Basidiomycota</taxon>
        <taxon>Agaricomycotina</taxon>
        <taxon>Agaricomycetes</taxon>
        <taxon>Agaricomycetidae</taxon>
        <taxon>Agaricales</taxon>
        <taxon>Marasmiineae</taxon>
        <taxon>Mycenaceae</taxon>
        <taxon>Mycena</taxon>
    </lineage>
</organism>
<keyword evidence="2" id="KW-1185">Reference proteome</keyword>
<name>A0AAD7FVK7_MYCRO</name>
<dbReference type="EMBL" id="JARKIE010000429">
    <property type="protein sequence ID" value="KAJ7640512.1"/>
    <property type="molecule type" value="Genomic_DNA"/>
</dbReference>
<dbReference type="AlphaFoldDB" id="A0AAD7FVK7"/>
<dbReference type="InterPro" id="IPR036537">
    <property type="entry name" value="Adaptor_Cbl_N_dom_sf"/>
</dbReference>
<evidence type="ECO:0000313" key="1">
    <source>
        <dbReference type="EMBL" id="KAJ7640512.1"/>
    </source>
</evidence>